<organism evidence="1 2">
    <name type="scientific">Laccaria amethystina LaAM-08-1</name>
    <dbReference type="NCBI Taxonomy" id="1095629"/>
    <lineage>
        <taxon>Eukaryota</taxon>
        <taxon>Fungi</taxon>
        <taxon>Dikarya</taxon>
        <taxon>Basidiomycota</taxon>
        <taxon>Agaricomycotina</taxon>
        <taxon>Agaricomycetes</taxon>
        <taxon>Agaricomycetidae</taxon>
        <taxon>Agaricales</taxon>
        <taxon>Agaricineae</taxon>
        <taxon>Hydnangiaceae</taxon>
        <taxon>Laccaria</taxon>
    </lineage>
</organism>
<dbReference type="AlphaFoldDB" id="A0A0C9XRU1"/>
<dbReference type="HOGENOM" id="CLU_1859996_0_0_1"/>
<feature type="non-terminal residue" evidence="1">
    <location>
        <position position="138"/>
    </location>
</feature>
<proteinExistence type="predicted"/>
<sequence length="138" mass="15646">LILYVRKNEETSNLKIVHFYQEEEGIPSELEANLKSKFLFYFFIYLTNLFSVLDEAFPEITIDLILVQDSFNPKNVAALAHHLDIPPSLMFMSCPGPNSGILSPVLARASYPFHNSKAAISNSSCITEVFKHLQPFNH</sequence>
<dbReference type="EMBL" id="KN838664">
    <property type="protein sequence ID" value="KIJ98667.1"/>
    <property type="molecule type" value="Genomic_DNA"/>
</dbReference>
<accession>A0A0C9XRU1</accession>
<protein>
    <submittedName>
        <fullName evidence="1">Uncharacterized protein</fullName>
    </submittedName>
</protein>
<reference evidence="1 2" key="1">
    <citation type="submission" date="2014-04" db="EMBL/GenBank/DDBJ databases">
        <authorList>
            <consortium name="DOE Joint Genome Institute"/>
            <person name="Kuo A."/>
            <person name="Kohler A."/>
            <person name="Nagy L.G."/>
            <person name="Floudas D."/>
            <person name="Copeland A."/>
            <person name="Barry K.W."/>
            <person name="Cichocki N."/>
            <person name="Veneault-Fourrey C."/>
            <person name="LaButti K."/>
            <person name="Lindquist E.A."/>
            <person name="Lipzen A."/>
            <person name="Lundell T."/>
            <person name="Morin E."/>
            <person name="Murat C."/>
            <person name="Sun H."/>
            <person name="Tunlid A."/>
            <person name="Henrissat B."/>
            <person name="Grigoriev I.V."/>
            <person name="Hibbett D.S."/>
            <person name="Martin F."/>
            <person name="Nordberg H.P."/>
            <person name="Cantor M.N."/>
            <person name="Hua S.X."/>
        </authorList>
    </citation>
    <scope>NUCLEOTIDE SEQUENCE [LARGE SCALE GENOMIC DNA]</scope>
    <source>
        <strain evidence="1 2">LaAM-08-1</strain>
    </source>
</reference>
<evidence type="ECO:0000313" key="2">
    <source>
        <dbReference type="Proteomes" id="UP000054477"/>
    </source>
</evidence>
<keyword evidence="2" id="KW-1185">Reference proteome</keyword>
<dbReference type="OrthoDB" id="1718410at2759"/>
<reference evidence="2" key="2">
    <citation type="submission" date="2015-01" db="EMBL/GenBank/DDBJ databases">
        <title>Evolutionary Origins and Diversification of the Mycorrhizal Mutualists.</title>
        <authorList>
            <consortium name="DOE Joint Genome Institute"/>
            <consortium name="Mycorrhizal Genomics Consortium"/>
            <person name="Kohler A."/>
            <person name="Kuo A."/>
            <person name="Nagy L.G."/>
            <person name="Floudas D."/>
            <person name="Copeland A."/>
            <person name="Barry K.W."/>
            <person name="Cichocki N."/>
            <person name="Veneault-Fourrey C."/>
            <person name="LaButti K."/>
            <person name="Lindquist E.A."/>
            <person name="Lipzen A."/>
            <person name="Lundell T."/>
            <person name="Morin E."/>
            <person name="Murat C."/>
            <person name="Riley R."/>
            <person name="Ohm R."/>
            <person name="Sun H."/>
            <person name="Tunlid A."/>
            <person name="Henrissat B."/>
            <person name="Grigoriev I.V."/>
            <person name="Hibbett D.S."/>
            <person name="Martin F."/>
        </authorList>
    </citation>
    <scope>NUCLEOTIDE SEQUENCE [LARGE SCALE GENOMIC DNA]</scope>
    <source>
        <strain evidence="2">LaAM-08-1</strain>
    </source>
</reference>
<gene>
    <name evidence="1" type="ORF">K443DRAFT_626861</name>
</gene>
<name>A0A0C9XRU1_9AGAR</name>
<feature type="non-terminal residue" evidence="1">
    <location>
        <position position="1"/>
    </location>
</feature>
<evidence type="ECO:0000313" key="1">
    <source>
        <dbReference type="EMBL" id="KIJ98667.1"/>
    </source>
</evidence>
<dbReference type="STRING" id="1095629.A0A0C9XRU1"/>
<dbReference type="Proteomes" id="UP000054477">
    <property type="component" value="Unassembled WGS sequence"/>
</dbReference>